<proteinExistence type="inferred from homology"/>
<dbReference type="GO" id="GO:0016758">
    <property type="term" value="F:hexosyltransferase activity"/>
    <property type="evidence" value="ECO:0007669"/>
    <property type="project" value="InterPro"/>
</dbReference>
<dbReference type="EMBL" id="CACRTT010000009">
    <property type="protein sequence ID" value="VYT91470.1"/>
    <property type="molecule type" value="Genomic_DNA"/>
</dbReference>
<accession>A0A6N3API8</accession>
<evidence type="ECO:0000256" key="3">
    <source>
        <dbReference type="ARBA" id="ARBA00022676"/>
    </source>
</evidence>
<protein>
    <submittedName>
        <fullName evidence="7">Processive diacylglycerol beta-glucosyltransferase</fullName>
        <ecNumber evidence="7">2.4.1.-</ecNumber>
    </submittedName>
</protein>
<evidence type="ECO:0000313" key="7">
    <source>
        <dbReference type="EMBL" id="VYT91470.1"/>
    </source>
</evidence>
<dbReference type="InterPro" id="IPR050519">
    <property type="entry name" value="Glycosyltransf_28_UgtP"/>
</dbReference>
<name>A0A6N3API8_EGGLN</name>
<dbReference type="PANTHER" id="PTHR43025:SF3">
    <property type="entry name" value="MONOGALACTOSYLDIACYLGLYCEROL SYNTHASE 1, CHLOROPLASTIC"/>
    <property type="match status" value="1"/>
</dbReference>
<evidence type="ECO:0000259" key="5">
    <source>
        <dbReference type="Pfam" id="PF04101"/>
    </source>
</evidence>
<dbReference type="EC" id="2.4.1.-" evidence="7"/>
<reference evidence="7" key="1">
    <citation type="submission" date="2019-11" db="EMBL/GenBank/DDBJ databases">
        <authorList>
            <person name="Feng L."/>
        </authorList>
    </citation>
    <scope>NUCLEOTIDE SEQUENCE</scope>
    <source>
        <strain evidence="7">ElentaLFYP107</strain>
    </source>
</reference>
<keyword evidence="3 7" id="KW-0328">Glycosyltransferase</keyword>
<evidence type="ECO:0000259" key="6">
    <source>
        <dbReference type="Pfam" id="PF06925"/>
    </source>
</evidence>
<dbReference type="Pfam" id="PF04101">
    <property type="entry name" value="Glyco_tran_28_C"/>
    <property type="match status" value="1"/>
</dbReference>
<sequence length="516" mass="57452">MFALHRTRRRVGEPANVGRRRACRINPLPRIAVEPLPDAAMRWAPRTLAPNAARLRYDYDMDTDENTARPLAPENEPASIELADADDGALAPPEDELKKPLVIVMHASVGSGHRSAAYAVAQAFELMRDADGERTDGQPPIPDDLDIEVIDVLDYGRIVFDGNNAASLFTGATRPIYDLTWRFTLTGRLLWGGGSIWSHLMYSKFTDYVRDRQPLAIVCTHITAANVAVAARMLTGQHYPIVCVPTDYETEGLWPHKAADLFCVANESMAETLRPRKVPEESILITGIPTRDDFRRAYDRPSVREQLELPQDRRIVLALAGAYLPRPYVHFRTALDKLLPYLHGFDDTLHFVFVAGSDADYARHLRQECDDLGLSNATVLDYVDDMAALMAASDLVICKSGGLTVTECLCAQVPMILLGKAYGQEKVNVQMLTSLGAAMHVTTARELLDTLRHVARNPESAHAMLINGSFLRHPNAAEDIANATLRLIAAPKNPDDPRYRKHLLHFYWGKKPAHIR</sequence>
<dbReference type="OMA" id="EEENCQY"/>
<feature type="domain" description="Diacylglycerol glucosyltransferase N-terminal" evidence="6">
    <location>
        <begin position="175"/>
        <end position="289"/>
    </location>
</feature>
<evidence type="ECO:0000256" key="2">
    <source>
        <dbReference type="ARBA" id="ARBA00006962"/>
    </source>
</evidence>
<organism evidence="7">
    <name type="scientific">Eggerthella lenta</name>
    <name type="common">Eubacterium lentum</name>
    <dbReference type="NCBI Taxonomy" id="84112"/>
    <lineage>
        <taxon>Bacteria</taxon>
        <taxon>Bacillati</taxon>
        <taxon>Actinomycetota</taxon>
        <taxon>Coriobacteriia</taxon>
        <taxon>Eggerthellales</taxon>
        <taxon>Eggerthellaceae</taxon>
        <taxon>Eggerthella</taxon>
    </lineage>
</organism>
<comment type="similarity">
    <text evidence="2">Belongs to the glycosyltransferase 28 family.</text>
</comment>
<dbReference type="Gene3D" id="3.40.50.2000">
    <property type="entry name" value="Glycogen Phosphorylase B"/>
    <property type="match status" value="1"/>
</dbReference>
<dbReference type="InterPro" id="IPR007235">
    <property type="entry name" value="Glyco_trans_28_C"/>
</dbReference>
<comment type="subcellular location">
    <subcellularLocation>
        <location evidence="1">Membrane</location>
    </subcellularLocation>
</comment>
<dbReference type="SUPFAM" id="SSF53756">
    <property type="entry name" value="UDP-Glycosyltransferase/glycogen phosphorylase"/>
    <property type="match status" value="1"/>
</dbReference>
<dbReference type="PANTHER" id="PTHR43025">
    <property type="entry name" value="MONOGALACTOSYLDIACYLGLYCEROL SYNTHASE"/>
    <property type="match status" value="1"/>
</dbReference>
<dbReference type="GO" id="GO:0016020">
    <property type="term" value="C:membrane"/>
    <property type="evidence" value="ECO:0007669"/>
    <property type="project" value="UniProtKB-SubCell"/>
</dbReference>
<dbReference type="InterPro" id="IPR009695">
    <property type="entry name" value="Diacylglyc_glucosyltr_N"/>
</dbReference>
<evidence type="ECO:0000256" key="4">
    <source>
        <dbReference type="ARBA" id="ARBA00022679"/>
    </source>
</evidence>
<gene>
    <name evidence="7" type="primary">ugtP</name>
    <name evidence="7" type="ORF">ELLFYP107_01875</name>
</gene>
<dbReference type="AlphaFoldDB" id="A0A6N3API8"/>
<keyword evidence="4 7" id="KW-0808">Transferase</keyword>
<dbReference type="GO" id="GO:0009247">
    <property type="term" value="P:glycolipid biosynthetic process"/>
    <property type="evidence" value="ECO:0007669"/>
    <property type="project" value="InterPro"/>
</dbReference>
<evidence type="ECO:0000256" key="1">
    <source>
        <dbReference type="ARBA" id="ARBA00004370"/>
    </source>
</evidence>
<dbReference type="Pfam" id="PF06925">
    <property type="entry name" value="MGDG_synth"/>
    <property type="match status" value="1"/>
</dbReference>
<feature type="domain" description="Glycosyl transferase family 28 C-terminal" evidence="5">
    <location>
        <begin position="350"/>
        <end position="465"/>
    </location>
</feature>